<dbReference type="Gene3D" id="1.10.4160.10">
    <property type="entry name" value="Hydantoin permease"/>
    <property type="match status" value="1"/>
</dbReference>
<evidence type="ECO:0000313" key="3">
    <source>
        <dbReference type="Proteomes" id="UP001589776"/>
    </source>
</evidence>
<dbReference type="Proteomes" id="UP001589776">
    <property type="component" value="Unassembled WGS sequence"/>
</dbReference>
<keyword evidence="1" id="KW-1133">Transmembrane helix</keyword>
<keyword evidence="1" id="KW-0472">Membrane</keyword>
<keyword evidence="3" id="KW-1185">Reference proteome</keyword>
<accession>A0ABV6DEQ7</accession>
<organism evidence="2 3">
    <name type="scientific">Paenibacillus chartarius</name>
    <dbReference type="NCBI Taxonomy" id="747481"/>
    <lineage>
        <taxon>Bacteria</taxon>
        <taxon>Bacillati</taxon>
        <taxon>Bacillota</taxon>
        <taxon>Bacilli</taxon>
        <taxon>Bacillales</taxon>
        <taxon>Paenibacillaceae</taxon>
        <taxon>Paenibacillus</taxon>
    </lineage>
</organism>
<feature type="transmembrane region" description="Helical" evidence="1">
    <location>
        <begin position="89"/>
        <end position="113"/>
    </location>
</feature>
<dbReference type="RefSeq" id="WP_377467942.1">
    <property type="nucleotide sequence ID" value="NZ_JBHLWN010000012.1"/>
</dbReference>
<proteinExistence type="predicted"/>
<feature type="transmembrane region" description="Helical" evidence="1">
    <location>
        <begin position="149"/>
        <end position="166"/>
    </location>
</feature>
<dbReference type="InterPro" id="IPR038728">
    <property type="entry name" value="YkvI-like"/>
</dbReference>
<comment type="caution">
    <text evidence="2">The sequence shown here is derived from an EMBL/GenBank/DDBJ whole genome shotgun (WGS) entry which is preliminary data.</text>
</comment>
<feature type="transmembrane region" description="Helical" evidence="1">
    <location>
        <begin position="267"/>
        <end position="290"/>
    </location>
</feature>
<dbReference type="EMBL" id="JBHLWN010000012">
    <property type="protein sequence ID" value="MFC0211135.1"/>
    <property type="molecule type" value="Genomic_DNA"/>
</dbReference>
<gene>
    <name evidence="2" type="ORF">ACFFK0_01515</name>
</gene>
<keyword evidence="1" id="KW-0812">Transmembrane</keyword>
<dbReference type="PANTHER" id="PTHR37814">
    <property type="entry name" value="CONSERVED MEMBRANE PROTEIN"/>
    <property type="match status" value="1"/>
</dbReference>
<evidence type="ECO:0000313" key="2">
    <source>
        <dbReference type="EMBL" id="MFC0211135.1"/>
    </source>
</evidence>
<feature type="transmembrane region" description="Helical" evidence="1">
    <location>
        <begin position="7"/>
        <end position="28"/>
    </location>
</feature>
<name>A0ABV6DEQ7_9BACL</name>
<dbReference type="PANTHER" id="PTHR37814:SF1">
    <property type="entry name" value="MEMBRANE PROTEIN"/>
    <property type="match status" value="1"/>
</dbReference>
<feature type="transmembrane region" description="Helical" evidence="1">
    <location>
        <begin position="217"/>
        <end position="240"/>
    </location>
</feature>
<evidence type="ECO:0008006" key="4">
    <source>
        <dbReference type="Google" id="ProtNLM"/>
    </source>
</evidence>
<feature type="transmembrane region" description="Helical" evidence="1">
    <location>
        <begin position="325"/>
        <end position="343"/>
    </location>
</feature>
<sequence length="352" mass="38807">MKSSVSSIGSIIKVAFTYVGTIVGAGFASGQEILQFYTRYGWMAEFTIALSSILFVWLGIKMMLLAYDVKAVSYEDLNRHLFGQRVGNWISIFSLIVLFGITSVMLAASGSVFAEQLHLSPQTGLLVTLFASYFVIVKGMNAIMNVNSIVVPIMVMFTVLLLVYTLNSPGGDSWLHLSTDHSMTRIWLAPFLYVSFNLATAQAVLVPVGATIRNRNVLLAGGLLGGVMIGLLLLAVHIALAAQMPGIAQFDIPMAHLIRPFGTTLQFLYIFVIYGEIFTTYIANVYGITLQLQNYMRVPRQVIIVAILTLSYFCGQFGFKPLLTTLYPLFGLVSISWLVMLVWRPTARSAPR</sequence>
<evidence type="ECO:0000256" key="1">
    <source>
        <dbReference type="SAM" id="Phobius"/>
    </source>
</evidence>
<protein>
    <recommendedName>
        <fullName evidence="4">Membrane protein YkvI</fullName>
    </recommendedName>
</protein>
<feature type="transmembrane region" description="Helical" evidence="1">
    <location>
        <begin position="186"/>
        <end position="205"/>
    </location>
</feature>
<reference evidence="2 3" key="1">
    <citation type="submission" date="2024-09" db="EMBL/GenBank/DDBJ databases">
        <authorList>
            <person name="Sun Q."/>
            <person name="Mori K."/>
        </authorList>
    </citation>
    <scope>NUCLEOTIDE SEQUENCE [LARGE SCALE GENOMIC DNA]</scope>
    <source>
        <strain evidence="2 3">CCM 7759</strain>
    </source>
</reference>
<feature type="transmembrane region" description="Helical" evidence="1">
    <location>
        <begin position="40"/>
        <end position="60"/>
    </location>
</feature>
<feature type="transmembrane region" description="Helical" evidence="1">
    <location>
        <begin position="119"/>
        <end position="137"/>
    </location>
</feature>
<feature type="transmembrane region" description="Helical" evidence="1">
    <location>
        <begin position="302"/>
        <end position="319"/>
    </location>
</feature>